<evidence type="ECO:0000313" key="2">
    <source>
        <dbReference type="EMBL" id="KAK6341739.1"/>
    </source>
</evidence>
<dbReference type="GO" id="GO:0006406">
    <property type="term" value="P:mRNA export from nucleus"/>
    <property type="evidence" value="ECO:0007669"/>
    <property type="project" value="TreeGrafter"/>
</dbReference>
<keyword evidence="3" id="KW-1185">Reference proteome</keyword>
<evidence type="ECO:0000313" key="3">
    <source>
        <dbReference type="Proteomes" id="UP001375240"/>
    </source>
</evidence>
<organism evidence="2 3">
    <name type="scientific">Orbilia brochopaga</name>
    <dbReference type="NCBI Taxonomy" id="3140254"/>
    <lineage>
        <taxon>Eukaryota</taxon>
        <taxon>Fungi</taxon>
        <taxon>Dikarya</taxon>
        <taxon>Ascomycota</taxon>
        <taxon>Pezizomycotina</taxon>
        <taxon>Orbiliomycetes</taxon>
        <taxon>Orbiliales</taxon>
        <taxon>Orbiliaceae</taxon>
        <taxon>Orbilia</taxon>
    </lineage>
</organism>
<name>A0AAV9UH97_9PEZI</name>
<dbReference type="AlphaFoldDB" id="A0AAV9UH97"/>
<evidence type="ECO:0008006" key="4">
    <source>
        <dbReference type="Google" id="ProtNLM"/>
    </source>
</evidence>
<gene>
    <name evidence="2" type="ORF">TWF696_008804</name>
</gene>
<dbReference type="GO" id="GO:0000445">
    <property type="term" value="C:THO complex part of transcription export complex"/>
    <property type="evidence" value="ECO:0007669"/>
    <property type="project" value="TreeGrafter"/>
</dbReference>
<accession>A0AAV9UH97</accession>
<dbReference type="InterPro" id="IPR021861">
    <property type="entry name" value="THO_THOC1"/>
</dbReference>
<proteinExistence type="predicted"/>
<reference evidence="2 3" key="1">
    <citation type="submission" date="2019-10" db="EMBL/GenBank/DDBJ databases">
        <authorList>
            <person name="Palmer J.M."/>
        </authorList>
    </citation>
    <scope>NUCLEOTIDE SEQUENCE [LARGE SCALE GENOMIC DNA]</scope>
    <source>
        <strain evidence="2 3">TWF696</strain>
    </source>
</reference>
<dbReference type="Proteomes" id="UP001375240">
    <property type="component" value="Unassembled WGS sequence"/>
</dbReference>
<dbReference type="EMBL" id="JAVHNQ010000007">
    <property type="protein sequence ID" value="KAK6341739.1"/>
    <property type="molecule type" value="Genomic_DNA"/>
</dbReference>
<comment type="caution">
    <text evidence="2">The sequence shown here is derived from an EMBL/GenBank/DDBJ whole genome shotgun (WGS) entry which is preliminary data.</text>
</comment>
<dbReference type="Pfam" id="PF11957">
    <property type="entry name" value="efThoc1"/>
    <property type="match status" value="1"/>
</dbReference>
<evidence type="ECO:0000256" key="1">
    <source>
        <dbReference type="SAM" id="MobiDB-lite"/>
    </source>
</evidence>
<dbReference type="PANTHER" id="PTHR13265:SF0">
    <property type="entry name" value="HPR1"/>
    <property type="match status" value="1"/>
</dbReference>
<dbReference type="PANTHER" id="PTHR13265">
    <property type="entry name" value="THO COMPLEX SUBUNIT 1"/>
    <property type="match status" value="1"/>
</dbReference>
<feature type="region of interest" description="Disordered" evidence="1">
    <location>
        <begin position="205"/>
        <end position="248"/>
    </location>
</feature>
<sequence length="603" mass="68203">MLQPPPVVISKLKDGIRSAIADAGPHRRLGDVPKSPSTSNHQRTLAIASTISGTHDVKYCLECASREVLYETITDFEGKGTLEVFSALYDLFDLILVLSELDIGDQQLPFTIIEETLDTQAIEGCKRIFLYLEARIERLTVGVDGNKGKGIILLRLCNELLRRLSKSEDTVFCGRIFVFLTKSFPLSERSGVNLRGEFHVDNKTTFDSEEDNSQRAHPTQDVLKEQDSGRAGSQTPNASGDAMDVTPSDASLPADTYLRLYTTLWSTQHDFAEPQRLFQKSHLDNFKASLDTVIKAFKASIDEHGHNLPSATLEIKRGIKRKRDSDDTQAELNNYNPKYLTSRELFDLEVRDLVFRRHILVQFLIVIEFLLSLSLRYKKYLEADAKNRSVLFPYILADEDDKWAETAKKDIVGALNYKSGMDGLLFSRTVDSVLTREKNWVKWKAENCLSFEMDPIQADNVTASTTAGDENTRLPQSAEGGMGAPALSNVWFEDAHGNTPTSRLADFQRWAHRTSSRITLPDYREYNKAIEGYYLDKDFASTDQEKEDIDESISNKSWRALRIASKDRFQFFKGLDEDLSIRSLIAAEDSVSTERKETERGTR</sequence>
<protein>
    <recommendedName>
        <fullName evidence="4">THO complex subunit 1</fullName>
    </recommendedName>
</protein>